<dbReference type="Pfam" id="PF01336">
    <property type="entry name" value="tRNA_anti-codon"/>
    <property type="match status" value="1"/>
</dbReference>
<dbReference type="CDD" id="cd04322">
    <property type="entry name" value="LysRS_N"/>
    <property type="match status" value="1"/>
</dbReference>
<keyword evidence="7 8" id="KW-0460">Magnesium</keyword>
<evidence type="ECO:0000256" key="5">
    <source>
        <dbReference type="ARBA" id="ARBA00023146"/>
    </source>
</evidence>
<comment type="subunit">
    <text evidence="7">Homodimer.</text>
</comment>
<dbReference type="GO" id="GO:0000049">
    <property type="term" value="F:tRNA binding"/>
    <property type="evidence" value="ECO:0007669"/>
    <property type="project" value="TreeGrafter"/>
</dbReference>
<dbReference type="InterPro" id="IPR044136">
    <property type="entry name" value="Lys-tRNA-ligase_II_N"/>
</dbReference>
<dbReference type="Pfam" id="PF00152">
    <property type="entry name" value="tRNA-synt_2"/>
    <property type="match status" value="1"/>
</dbReference>
<feature type="domain" description="Aminoacyl-transfer RNA synthetases class-II family profile" evidence="9">
    <location>
        <begin position="167"/>
        <end position="487"/>
    </location>
</feature>
<dbReference type="InterPro" id="IPR006195">
    <property type="entry name" value="aa-tRNA-synth_II"/>
</dbReference>
<name>A0A1W9NYJ3_UNCC3</name>
<dbReference type="InterPro" id="IPR004364">
    <property type="entry name" value="Aa-tRNA-synt_II"/>
</dbReference>
<dbReference type="InterPro" id="IPR002313">
    <property type="entry name" value="Lys-tRNA-ligase_II"/>
</dbReference>
<evidence type="ECO:0000256" key="8">
    <source>
        <dbReference type="RuleBase" id="RU000336"/>
    </source>
</evidence>
<feature type="binding site" evidence="7">
    <location>
        <position position="406"/>
    </location>
    <ligand>
        <name>Mg(2+)</name>
        <dbReference type="ChEBI" id="CHEBI:18420"/>
        <label>1</label>
    </ligand>
</feature>
<dbReference type="CDD" id="cd00775">
    <property type="entry name" value="LysRS_core"/>
    <property type="match status" value="1"/>
</dbReference>
<comment type="cofactor">
    <cofactor evidence="7 8">
        <name>Mg(2+)</name>
        <dbReference type="ChEBI" id="CHEBI:18420"/>
    </cofactor>
    <text evidence="7 8">Binds 3 Mg(2+) ions per subunit.</text>
</comment>
<dbReference type="HAMAP" id="MF_00252">
    <property type="entry name" value="Lys_tRNA_synth_class2"/>
    <property type="match status" value="1"/>
</dbReference>
<comment type="similarity">
    <text evidence="7">Belongs to the class-II aminoacyl-tRNA synthetase family.</text>
</comment>
<reference evidence="11" key="1">
    <citation type="submission" date="2017-03" db="EMBL/GenBank/DDBJ databases">
        <title>Novel pathways for hydrocarbon cycling and metabolic interdependencies in hydrothermal sediment communities.</title>
        <authorList>
            <person name="Dombrowski N."/>
            <person name="Seitz K."/>
            <person name="Teske A."/>
            <person name="Baker B."/>
        </authorList>
    </citation>
    <scope>NUCLEOTIDE SEQUENCE [LARGE SCALE GENOMIC DNA]</scope>
</reference>
<keyword evidence="4 7" id="KW-0067">ATP-binding</keyword>
<dbReference type="STRING" id="1968527.B5M47_03700"/>
<dbReference type="InterPro" id="IPR045864">
    <property type="entry name" value="aa-tRNA-synth_II/BPL/LPL"/>
</dbReference>
<dbReference type="InterPro" id="IPR004365">
    <property type="entry name" value="NA-bd_OB_tRNA"/>
</dbReference>
<dbReference type="PANTHER" id="PTHR42918:SF15">
    <property type="entry name" value="LYSINE--TRNA LIGASE, CHLOROPLASTIC_MITOCHONDRIAL"/>
    <property type="match status" value="1"/>
</dbReference>
<evidence type="ECO:0000256" key="7">
    <source>
        <dbReference type="HAMAP-Rule" id="MF_00252"/>
    </source>
</evidence>
<dbReference type="Gene3D" id="2.40.50.140">
    <property type="entry name" value="Nucleic acid-binding proteins"/>
    <property type="match status" value="1"/>
</dbReference>
<dbReference type="GO" id="GO:0004824">
    <property type="term" value="F:lysine-tRNA ligase activity"/>
    <property type="evidence" value="ECO:0007669"/>
    <property type="project" value="UniProtKB-UniRule"/>
</dbReference>
<proteinExistence type="inferred from homology"/>
<evidence type="ECO:0000313" key="11">
    <source>
        <dbReference type="Proteomes" id="UP000192520"/>
    </source>
</evidence>
<dbReference type="PROSITE" id="PS50862">
    <property type="entry name" value="AA_TRNA_LIGASE_II"/>
    <property type="match status" value="1"/>
</dbReference>
<dbReference type="GO" id="GO:0005829">
    <property type="term" value="C:cytosol"/>
    <property type="evidence" value="ECO:0007669"/>
    <property type="project" value="TreeGrafter"/>
</dbReference>
<keyword evidence="1 7" id="KW-0436">Ligase</keyword>
<dbReference type="GO" id="GO:0005524">
    <property type="term" value="F:ATP binding"/>
    <property type="evidence" value="ECO:0007669"/>
    <property type="project" value="UniProtKB-UniRule"/>
</dbReference>
<organism evidence="10 11">
    <name type="scientific">candidate division CPR3 bacterium 4484_211</name>
    <dbReference type="NCBI Taxonomy" id="1968527"/>
    <lineage>
        <taxon>Bacteria</taxon>
        <taxon>Bacteria division CPR3</taxon>
    </lineage>
</organism>
<dbReference type="GO" id="GO:0000287">
    <property type="term" value="F:magnesium ion binding"/>
    <property type="evidence" value="ECO:0007669"/>
    <property type="project" value="UniProtKB-UniRule"/>
</dbReference>
<dbReference type="PANTHER" id="PTHR42918">
    <property type="entry name" value="LYSYL-TRNA SYNTHETASE"/>
    <property type="match status" value="1"/>
</dbReference>
<dbReference type="Proteomes" id="UP000192520">
    <property type="component" value="Unassembled WGS sequence"/>
</dbReference>
<dbReference type="NCBIfam" id="TIGR00499">
    <property type="entry name" value="lysS_bact"/>
    <property type="match status" value="1"/>
</dbReference>
<evidence type="ECO:0000256" key="4">
    <source>
        <dbReference type="ARBA" id="ARBA00022840"/>
    </source>
</evidence>
<dbReference type="InterPro" id="IPR018149">
    <property type="entry name" value="Lys-tRNA-synth_II_C"/>
</dbReference>
<gene>
    <name evidence="7" type="primary">lysS</name>
    <name evidence="10" type="ORF">B5M47_03700</name>
</gene>
<evidence type="ECO:0000256" key="1">
    <source>
        <dbReference type="ARBA" id="ARBA00022598"/>
    </source>
</evidence>
<sequence length="490" mass="57196">MPEPLEELKRVRLSKLNYLREKGINPYPDKWEPLKNRIKNSACRKLKLKSSVTVAGRLMSWREHGKIIFGNLRDDTGDIQICFKRDILPEDKFGLLEFFDLGDFLGIQGELFKTKTGELTVLVKDFKLLSKSLRPLPSEWYGLEDKEIRYRQRYVDLILNPKVKEVFLTRSRVVSEMRHILDTNGFIEVETPILQPVYGGAAAKPFITHHRALDIDLYLRISNELYLKRLIVGGFEKVYEVSKDFRNEGIDRQHNPEFTQIEFYWAYADYERLMEFSEQAIAQVLNKVIGSTEVTYQNKELNFTPPWPRISFYEIFKKYTAIDLEKANTEEKLLDKIREKKINLDLAGVAGFGPLVDKLYKEFCRSNIIQPTFLIDYPQETMPLAKRKENEPRKIACFQLVSAGHELIKAYNELNDPLDQKARWQIMEELAKRGLEEHEVVDKDYIRALEYAMPPTAGWGMGIDRFVALITNRPSLKEVILFPTMKPEQA</sequence>
<evidence type="ECO:0000256" key="3">
    <source>
        <dbReference type="ARBA" id="ARBA00022741"/>
    </source>
</evidence>
<dbReference type="SUPFAM" id="SSF55681">
    <property type="entry name" value="Class II aaRS and biotin synthetases"/>
    <property type="match status" value="1"/>
</dbReference>
<dbReference type="AlphaFoldDB" id="A0A1W9NYJ3"/>
<keyword evidence="5 7" id="KW-0030">Aminoacyl-tRNA synthetase</keyword>
<dbReference type="GO" id="GO:0006430">
    <property type="term" value="P:lysyl-tRNA aminoacylation"/>
    <property type="evidence" value="ECO:0007669"/>
    <property type="project" value="UniProtKB-UniRule"/>
</dbReference>
<comment type="subcellular location">
    <subcellularLocation>
        <location evidence="7">Cytoplasm</location>
    </subcellularLocation>
</comment>
<dbReference type="Gene3D" id="3.30.930.10">
    <property type="entry name" value="Bira Bifunctional Protein, Domain 2"/>
    <property type="match status" value="1"/>
</dbReference>
<dbReference type="EMBL" id="MZGJ01000030">
    <property type="protein sequence ID" value="OQX50583.1"/>
    <property type="molecule type" value="Genomic_DNA"/>
</dbReference>
<dbReference type="EC" id="6.1.1.6" evidence="7"/>
<dbReference type="InterPro" id="IPR012340">
    <property type="entry name" value="NA-bd_OB-fold"/>
</dbReference>
<comment type="caution">
    <text evidence="10">The sequence shown here is derived from an EMBL/GenBank/DDBJ whole genome shotgun (WGS) entry which is preliminary data.</text>
</comment>
<protein>
    <recommendedName>
        <fullName evidence="7">Lysine--tRNA ligase</fullName>
        <ecNumber evidence="7">6.1.1.6</ecNumber>
    </recommendedName>
    <alternativeName>
        <fullName evidence="7">Lysyl-tRNA synthetase</fullName>
        <shortName evidence="7">LysRS</shortName>
    </alternativeName>
</protein>
<keyword evidence="7" id="KW-0963">Cytoplasm</keyword>
<dbReference type="SUPFAM" id="SSF50249">
    <property type="entry name" value="Nucleic acid-binding proteins"/>
    <property type="match status" value="1"/>
</dbReference>
<evidence type="ECO:0000313" key="10">
    <source>
        <dbReference type="EMBL" id="OQX50583.1"/>
    </source>
</evidence>
<dbReference type="NCBIfam" id="NF001756">
    <property type="entry name" value="PRK00484.1"/>
    <property type="match status" value="1"/>
</dbReference>
<accession>A0A1W9NYJ3</accession>
<dbReference type="PRINTS" id="PR00982">
    <property type="entry name" value="TRNASYNTHLYS"/>
</dbReference>
<keyword evidence="2 7" id="KW-0479">Metal-binding</keyword>
<keyword evidence="3 7" id="KW-0547">Nucleotide-binding</keyword>
<evidence type="ECO:0000259" key="9">
    <source>
        <dbReference type="PROSITE" id="PS50862"/>
    </source>
</evidence>
<keyword evidence="7" id="KW-0648">Protein biosynthesis</keyword>
<evidence type="ECO:0000256" key="2">
    <source>
        <dbReference type="ARBA" id="ARBA00022723"/>
    </source>
</evidence>
<evidence type="ECO:0000256" key="6">
    <source>
        <dbReference type="ARBA" id="ARBA00048573"/>
    </source>
</evidence>
<comment type="catalytic activity">
    <reaction evidence="6 7 8">
        <text>tRNA(Lys) + L-lysine + ATP = L-lysyl-tRNA(Lys) + AMP + diphosphate</text>
        <dbReference type="Rhea" id="RHEA:20792"/>
        <dbReference type="Rhea" id="RHEA-COMP:9696"/>
        <dbReference type="Rhea" id="RHEA-COMP:9697"/>
        <dbReference type="ChEBI" id="CHEBI:30616"/>
        <dbReference type="ChEBI" id="CHEBI:32551"/>
        <dbReference type="ChEBI" id="CHEBI:33019"/>
        <dbReference type="ChEBI" id="CHEBI:78442"/>
        <dbReference type="ChEBI" id="CHEBI:78529"/>
        <dbReference type="ChEBI" id="CHEBI:456215"/>
        <dbReference type="EC" id="6.1.1.6"/>
    </reaction>
</comment>
<feature type="binding site" evidence="7">
    <location>
        <position position="406"/>
    </location>
    <ligand>
        <name>Mg(2+)</name>
        <dbReference type="ChEBI" id="CHEBI:18420"/>
        <label>2</label>
    </ligand>
</feature>
<comment type="caution">
    <text evidence="7">Lacks conserved residue(s) required for the propagation of feature annotation.</text>
</comment>